<gene>
    <name evidence="1" type="ORF">OESDEN_12168</name>
</gene>
<proteinExistence type="predicted"/>
<dbReference type="Proteomes" id="UP000053660">
    <property type="component" value="Unassembled WGS sequence"/>
</dbReference>
<dbReference type="AlphaFoldDB" id="A0A0B1SX09"/>
<keyword evidence="2" id="KW-1185">Reference proteome</keyword>
<name>A0A0B1SX09_OESDE</name>
<accession>A0A0B1SX09</accession>
<evidence type="ECO:0000313" key="2">
    <source>
        <dbReference type="Proteomes" id="UP000053660"/>
    </source>
</evidence>
<organism evidence="1 2">
    <name type="scientific">Oesophagostomum dentatum</name>
    <name type="common">Nodular worm</name>
    <dbReference type="NCBI Taxonomy" id="61180"/>
    <lineage>
        <taxon>Eukaryota</taxon>
        <taxon>Metazoa</taxon>
        <taxon>Ecdysozoa</taxon>
        <taxon>Nematoda</taxon>
        <taxon>Chromadorea</taxon>
        <taxon>Rhabditida</taxon>
        <taxon>Rhabditina</taxon>
        <taxon>Rhabditomorpha</taxon>
        <taxon>Strongyloidea</taxon>
        <taxon>Strongylidae</taxon>
        <taxon>Oesophagostomum</taxon>
    </lineage>
</organism>
<evidence type="ECO:0000313" key="1">
    <source>
        <dbReference type="EMBL" id="KHJ88042.1"/>
    </source>
</evidence>
<dbReference type="EMBL" id="KN556554">
    <property type="protein sequence ID" value="KHJ88042.1"/>
    <property type="molecule type" value="Genomic_DNA"/>
</dbReference>
<sequence length="105" mass="11420">LTFRPKFREPLYINHSKDKRGCTSNSTCKKVVSKSTCSVSIVTGTDDNSTSIVHSRKNGPLCKTSAISVDAPITTTQSTTTTTVTTNYLRHVVGALQRTTPDLMN</sequence>
<feature type="non-terminal residue" evidence="1">
    <location>
        <position position="1"/>
    </location>
</feature>
<reference evidence="1 2" key="1">
    <citation type="submission" date="2014-03" db="EMBL/GenBank/DDBJ databases">
        <title>Draft genome of the hookworm Oesophagostomum dentatum.</title>
        <authorList>
            <person name="Mitreva M."/>
        </authorList>
    </citation>
    <scope>NUCLEOTIDE SEQUENCE [LARGE SCALE GENOMIC DNA]</scope>
    <source>
        <strain evidence="1 2">OD-Hann</strain>
    </source>
</reference>
<protein>
    <submittedName>
        <fullName evidence="1">Uncharacterized protein</fullName>
    </submittedName>
</protein>